<dbReference type="InterPro" id="IPR002669">
    <property type="entry name" value="UreD"/>
</dbReference>
<dbReference type="HOGENOM" id="CLU_3370260_0_0_6"/>
<dbReference type="EMBL" id="ADWY01004011">
    <property type="protein sequence ID" value="EGH19394.1"/>
    <property type="molecule type" value="Genomic_DNA"/>
</dbReference>
<accession>F3CJF2</accession>
<dbReference type="Proteomes" id="UP000005466">
    <property type="component" value="Unassembled WGS sequence"/>
</dbReference>
<evidence type="ECO:0000313" key="2">
    <source>
        <dbReference type="EMBL" id="EGH19394.1"/>
    </source>
</evidence>
<dbReference type="Pfam" id="PF01774">
    <property type="entry name" value="UreD"/>
    <property type="match status" value="1"/>
</dbReference>
<dbReference type="GO" id="GO:0016151">
    <property type="term" value="F:nickel cation binding"/>
    <property type="evidence" value="ECO:0007669"/>
    <property type="project" value="InterPro"/>
</dbReference>
<keyword evidence="1" id="KW-0143">Chaperone</keyword>
<protein>
    <submittedName>
        <fullName evidence="2">Urease accessory protein UreD</fullName>
    </submittedName>
</protein>
<evidence type="ECO:0000313" key="3">
    <source>
        <dbReference type="Proteomes" id="UP000005466"/>
    </source>
</evidence>
<dbReference type="AlphaFoldDB" id="F3CJF2"/>
<comment type="caution">
    <text evidence="2">The sequence shown here is derived from an EMBL/GenBank/DDBJ whole genome shotgun (WGS) entry which is preliminary data.</text>
</comment>
<feature type="non-terminal residue" evidence="2">
    <location>
        <position position="35"/>
    </location>
</feature>
<sequence>ARANWYRAASPAFQQLELHVQPGATLEWLPQATII</sequence>
<organism evidence="2 3">
    <name type="scientific">Pseudomonas savastanoi pv. glycinea str. race 4</name>
    <dbReference type="NCBI Taxonomy" id="875330"/>
    <lineage>
        <taxon>Bacteria</taxon>
        <taxon>Pseudomonadati</taxon>
        <taxon>Pseudomonadota</taxon>
        <taxon>Gammaproteobacteria</taxon>
        <taxon>Pseudomonadales</taxon>
        <taxon>Pseudomonadaceae</taxon>
        <taxon>Pseudomonas</taxon>
    </lineage>
</organism>
<gene>
    <name evidence="2" type="ORF">Pgy4_41132</name>
</gene>
<proteinExistence type="predicted"/>
<feature type="non-terminal residue" evidence="2">
    <location>
        <position position="1"/>
    </location>
</feature>
<evidence type="ECO:0000256" key="1">
    <source>
        <dbReference type="ARBA" id="ARBA00023186"/>
    </source>
</evidence>
<name>F3CJF2_PSESG</name>
<reference evidence="2 3" key="1">
    <citation type="journal article" date="2011" name="PLoS Pathog.">
        <title>Dynamic evolution of pathogenicity revealed by sequencing and comparative genomics of 19 Pseudomonas syringae isolates.</title>
        <authorList>
            <person name="Baltrus D.A."/>
            <person name="Nishimura M.T."/>
            <person name="Romanchuk A."/>
            <person name="Chang J.H."/>
            <person name="Mukhtar M.S."/>
            <person name="Cherkis K."/>
            <person name="Roach J."/>
            <person name="Grant S.R."/>
            <person name="Jones C.D."/>
            <person name="Dangl J.L."/>
        </authorList>
    </citation>
    <scope>NUCLEOTIDE SEQUENCE [LARGE SCALE GENOMIC DNA]</scope>
    <source>
        <strain evidence="3">race 4</strain>
    </source>
</reference>